<dbReference type="Proteomes" id="UP001299546">
    <property type="component" value="Unassembled WGS sequence"/>
</dbReference>
<reference evidence="3 4" key="1">
    <citation type="submission" date="2021-10" db="EMBL/GenBank/DDBJ databases">
        <title>Collection of gut derived symbiotic bacterial strains cultured from healthy donors.</title>
        <authorList>
            <person name="Lin H."/>
            <person name="Littmann E."/>
            <person name="Kohout C."/>
            <person name="Pamer E.G."/>
        </authorList>
    </citation>
    <scope>NUCLEOTIDE SEQUENCE [LARGE SCALE GENOMIC DNA]</scope>
    <source>
        <strain evidence="3 4">DFI.1.165</strain>
    </source>
</reference>
<keyword evidence="3" id="KW-0378">Hydrolase</keyword>
<accession>A0ABS8DBP9</accession>
<dbReference type="InterPro" id="IPR003675">
    <property type="entry name" value="Rce1/LyrA-like_dom"/>
</dbReference>
<evidence type="ECO:0000313" key="3">
    <source>
        <dbReference type="EMBL" id="MCB7385845.1"/>
    </source>
</evidence>
<feature type="transmembrane region" description="Helical" evidence="1">
    <location>
        <begin position="290"/>
        <end position="313"/>
    </location>
</feature>
<proteinExistence type="predicted"/>
<dbReference type="Pfam" id="PF02517">
    <property type="entry name" value="Rce1-like"/>
    <property type="match status" value="1"/>
</dbReference>
<feature type="transmembrane region" description="Helical" evidence="1">
    <location>
        <begin position="244"/>
        <end position="270"/>
    </location>
</feature>
<dbReference type="EMBL" id="JAJCIS010000001">
    <property type="protein sequence ID" value="MCB7385845.1"/>
    <property type="molecule type" value="Genomic_DNA"/>
</dbReference>
<organism evidence="3 4">
    <name type="scientific">Bariatricus massiliensis</name>
    <dbReference type="NCBI Taxonomy" id="1745713"/>
    <lineage>
        <taxon>Bacteria</taxon>
        <taxon>Bacillati</taxon>
        <taxon>Bacillota</taxon>
        <taxon>Clostridia</taxon>
        <taxon>Lachnospirales</taxon>
        <taxon>Lachnospiraceae</taxon>
        <taxon>Bariatricus</taxon>
    </lineage>
</organism>
<keyword evidence="1" id="KW-1133">Transmembrane helix</keyword>
<keyword evidence="4" id="KW-1185">Reference proteome</keyword>
<feature type="transmembrane region" description="Helical" evidence="1">
    <location>
        <begin position="111"/>
        <end position="132"/>
    </location>
</feature>
<protein>
    <submittedName>
        <fullName evidence="3">CPBP family intramembrane metalloprotease</fullName>
    </submittedName>
</protein>
<evidence type="ECO:0000259" key="2">
    <source>
        <dbReference type="Pfam" id="PF02517"/>
    </source>
</evidence>
<feature type="transmembrane region" description="Helical" evidence="1">
    <location>
        <begin position="77"/>
        <end position="99"/>
    </location>
</feature>
<feature type="transmembrane region" description="Helical" evidence="1">
    <location>
        <begin position="9"/>
        <end position="29"/>
    </location>
</feature>
<dbReference type="PANTHER" id="PTHR36435">
    <property type="entry name" value="SLR1288 PROTEIN"/>
    <property type="match status" value="1"/>
</dbReference>
<name>A0ABS8DBP9_9FIRM</name>
<evidence type="ECO:0000313" key="4">
    <source>
        <dbReference type="Proteomes" id="UP001299546"/>
    </source>
</evidence>
<comment type="caution">
    <text evidence="3">The sequence shown here is derived from an EMBL/GenBank/DDBJ whole genome shotgun (WGS) entry which is preliminary data.</text>
</comment>
<keyword evidence="1" id="KW-0472">Membrane</keyword>
<feature type="domain" description="CAAX prenyl protease 2/Lysostaphin resistance protein A-like" evidence="2">
    <location>
        <begin position="119"/>
        <end position="206"/>
    </location>
</feature>
<feature type="transmembrane region" description="Helical" evidence="1">
    <location>
        <begin position="35"/>
        <end position="56"/>
    </location>
</feature>
<dbReference type="PANTHER" id="PTHR36435:SF1">
    <property type="entry name" value="CAAX AMINO TERMINAL PROTEASE FAMILY PROTEIN"/>
    <property type="match status" value="1"/>
</dbReference>
<evidence type="ECO:0000256" key="1">
    <source>
        <dbReference type="SAM" id="Phobius"/>
    </source>
</evidence>
<keyword evidence="1" id="KW-0812">Transmembrane</keyword>
<gene>
    <name evidence="3" type="ORF">LIZ65_00975</name>
</gene>
<dbReference type="GO" id="GO:0008237">
    <property type="term" value="F:metallopeptidase activity"/>
    <property type="evidence" value="ECO:0007669"/>
    <property type="project" value="UniProtKB-KW"/>
</dbReference>
<keyword evidence="3" id="KW-0482">Metalloprotease</keyword>
<sequence>MNKKTLKPYVGVLLVILCAADIFWLSDLIGRHSYYAQTIVGELLLAVIAVVLVLLFRADIKKVFPFGKPETEKAAGTLVFWLGCFIIAIVASSILLVLFPEQMLETSQQSGMSMGSGFFIVEFILICVLPGICEELAFRGVLQGSLGSIKNKWIVIAIVSVIFGAFHGSVWRFVPTAILGAGMAYLLYETGNMIYNMMFHMINNLMPLLLLRGLSGLFDIYNAPGLRNISEMPAMTGVESMGQLSLMIVGMYIVYGAGAPLLIYMGNYLIHAGEPGYRKGLFPKEKNPLFTALTVSCFGLMGFGMMLMLVFVVRNM</sequence>
<keyword evidence="3" id="KW-0645">Protease</keyword>
<feature type="transmembrane region" description="Helical" evidence="1">
    <location>
        <begin position="153"/>
        <end position="174"/>
    </location>
</feature>
<dbReference type="RefSeq" id="WP_227183190.1">
    <property type="nucleotide sequence ID" value="NZ_JAJCIQ010000001.1"/>
</dbReference>
<dbReference type="InterPro" id="IPR052710">
    <property type="entry name" value="CAAX_protease"/>
</dbReference>